<sequence length="208" mass="23743">RNATPTGRYRVKRGIKNIKELGQIVQFNGMKKMSIWSGEECNRFIGSDGTLFAPFLGPADKLGVFSPTICRSLEPYHVGNIKYKGLESYTYSLDFGDMTEDPKFRCFCTTPDNCLKKGVHDMTNCIGVPIIASLPHFYLAHPDYQNEIYGMNPVKEKHEMYFIFEPTTATPLYGRTRIQLSISIHPIESVDLMKEVPTVIFPIFWIDE</sequence>
<dbReference type="Proteomes" id="UP001233999">
    <property type="component" value="Unassembled WGS sequence"/>
</dbReference>
<keyword evidence="9" id="KW-1015">Disulfide bond</keyword>
<dbReference type="AlphaFoldDB" id="A0AAD8EH05"/>
<evidence type="ECO:0000256" key="3">
    <source>
        <dbReference type="ARBA" id="ARBA00022475"/>
    </source>
</evidence>
<keyword evidence="6" id="KW-0552">Olfaction</keyword>
<evidence type="ECO:0000256" key="6">
    <source>
        <dbReference type="ARBA" id="ARBA00022725"/>
    </source>
</evidence>
<dbReference type="PRINTS" id="PR01609">
    <property type="entry name" value="CD36FAMILY"/>
</dbReference>
<dbReference type="GO" id="GO:0005044">
    <property type="term" value="F:scavenger receptor activity"/>
    <property type="evidence" value="ECO:0007669"/>
    <property type="project" value="TreeGrafter"/>
</dbReference>
<dbReference type="Pfam" id="PF01130">
    <property type="entry name" value="CD36"/>
    <property type="match status" value="1"/>
</dbReference>
<evidence type="ECO:0000256" key="4">
    <source>
        <dbReference type="ARBA" id="ARBA00022606"/>
    </source>
</evidence>
<comment type="similarity">
    <text evidence="2">Belongs to the CD36 family.</text>
</comment>
<reference evidence="12" key="1">
    <citation type="journal article" date="2023" name="IScience">
        <title>Live-bearing cockroach genome reveals convergent evolutionary mechanisms linked to viviparity in insects and beyond.</title>
        <authorList>
            <person name="Fouks B."/>
            <person name="Harrison M.C."/>
            <person name="Mikhailova A.A."/>
            <person name="Marchal E."/>
            <person name="English S."/>
            <person name="Carruthers M."/>
            <person name="Jennings E.C."/>
            <person name="Chiamaka E.L."/>
            <person name="Frigard R.A."/>
            <person name="Pippel M."/>
            <person name="Attardo G.M."/>
            <person name="Benoit J.B."/>
            <person name="Bornberg-Bauer E."/>
            <person name="Tobe S.S."/>
        </authorList>
    </citation>
    <scope>NUCLEOTIDE SEQUENCE</scope>
    <source>
        <strain evidence="12">Stay&amp;Tobe</strain>
    </source>
</reference>
<evidence type="ECO:0000313" key="13">
    <source>
        <dbReference type="Proteomes" id="UP001233999"/>
    </source>
</evidence>
<organism evidence="12 13">
    <name type="scientific">Diploptera punctata</name>
    <name type="common">Pacific beetle cockroach</name>
    <dbReference type="NCBI Taxonomy" id="6984"/>
    <lineage>
        <taxon>Eukaryota</taxon>
        <taxon>Metazoa</taxon>
        <taxon>Ecdysozoa</taxon>
        <taxon>Arthropoda</taxon>
        <taxon>Hexapoda</taxon>
        <taxon>Insecta</taxon>
        <taxon>Pterygota</taxon>
        <taxon>Neoptera</taxon>
        <taxon>Polyneoptera</taxon>
        <taxon>Dictyoptera</taxon>
        <taxon>Blattodea</taxon>
        <taxon>Blaberoidea</taxon>
        <taxon>Blaberidae</taxon>
        <taxon>Diplopterinae</taxon>
        <taxon>Diploptera</taxon>
    </lineage>
</organism>
<gene>
    <name evidence="12" type="ORF">L9F63_016885</name>
</gene>
<comment type="caution">
    <text evidence="12">The sequence shown here is derived from an EMBL/GenBank/DDBJ whole genome shotgun (WGS) entry which is preliminary data.</text>
</comment>
<evidence type="ECO:0000256" key="10">
    <source>
        <dbReference type="ARBA" id="ARBA00023170"/>
    </source>
</evidence>
<keyword evidence="7" id="KW-1133">Transmembrane helix</keyword>
<name>A0AAD8EH05_DIPPU</name>
<proteinExistence type="inferred from homology"/>
<keyword evidence="4" id="KW-0716">Sensory transduction</keyword>
<dbReference type="GO" id="GO:0005886">
    <property type="term" value="C:plasma membrane"/>
    <property type="evidence" value="ECO:0007669"/>
    <property type="project" value="UniProtKB-SubCell"/>
</dbReference>
<evidence type="ECO:0000256" key="11">
    <source>
        <dbReference type="ARBA" id="ARBA00023180"/>
    </source>
</evidence>
<evidence type="ECO:0008006" key="14">
    <source>
        <dbReference type="Google" id="ProtNLM"/>
    </source>
</evidence>
<evidence type="ECO:0000256" key="1">
    <source>
        <dbReference type="ARBA" id="ARBA00004651"/>
    </source>
</evidence>
<reference evidence="12" key="2">
    <citation type="submission" date="2023-05" db="EMBL/GenBank/DDBJ databases">
        <authorList>
            <person name="Fouks B."/>
        </authorList>
    </citation>
    <scope>NUCLEOTIDE SEQUENCE</scope>
    <source>
        <strain evidence="12">Stay&amp;Tobe</strain>
        <tissue evidence="12">Testes</tissue>
    </source>
</reference>
<evidence type="ECO:0000256" key="2">
    <source>
        <dbReference type="ARBA" id="ARBA00010532"/>
    </source>
</evidence>
<dbReference type="PANTHER" id="PTHR11923">
    <property type="entry name" value="SCAVENGER RECEPTOR CLASS B TYPE-1 SR-B1"/>
    <property type="match status" value="1"/>
</dbReference>
<evidence type="ECO:0000256" key="8">
    <source>
        <dbReference type="ARBA" id="ARBA00023136"/>
    </source>
</evidence>
<dbReference type="InterPro" id="IPR002159">
    <property type="entry name" value="CD36_fam"/>
</dbReference>
<accession>A0AAD8EH05</accession>
<dbReference type="GO" id="GO:0007608">
    <property type="term" value="P:sensory perception of smell"/>
    <property type="evidence" value="ECO:0007669"/>
    <property type="project" value="UniProtKB-KW"/>
</dbReference>
<evidence type="ECO:0000256" key="5">
    <source>
        <dbReference type="ARBA" id="ARBA00022692"/>
    </source>
</evidence>
<evidence type="ECO:0000313" key="12">
    <source>
        <dbReference type="EMBL" id="KAJ9589993.1"/>
    </source>
</evidence>
<comment type="subcellular location">
    <subcellularLocation>
        <location evidence="1">Cell membrane</location>
        <topology evidence="1">Multi-pass membrane protein</topology>
    </subcellularLocation>
</comment>
<protein>
    <recommendedName>
        <fullName evidence="14">Sensory neuron membrane protein 1</fullName>
    </recommendedName>
</protein>
<evidence type="ECO:0000256" key="7">
    <source>
        <dbReference type="ARBA" id="ARBA00022989"/>
    </source>
</evidence>
<dbReference type="PANTHER" id="PTHR11923:SF69">
    <property type="entry name" value="SENSORY NEURON MEMBRANE PROTEIN 1"/>
    <property type="match status" value="1"/>
</dbReference>
<feature type="non-terminal residue" evidence="12">
    <location>
        <position position="1"/>
    </location>
</feature>
<feature type="non-terminal residue" evidence="12">
    <location>
        <position position="208"/>
    </location>
</feature>
<keyword evidence="10" id="KW-0675">Receptor</keyword>
<evidence type="ECO:0000256" key="9">
    <source>
        <dbReference type="ARBA" id="ARBA00023157"/>
    </source>
</evidence>
<keyword evidence="3" id="KW-1003">Cell membrane</keyword>
<keyword evidence="13" id="KW-1185">Reference proteome</keyword>
<keyword evidence="11" id="KW-0325">Glycoprotein</keyword>
<keyword evidence="5" id="KW-0812">Transmembrane</keyword>
<keyword evidence="8" id="KW-0472">Membrane</keyword>
<dbReference type="GO" id="GO:0005737">
    <property type="term" value="C:cytoplasm"/>
    <property type="evidence" value="ECO:0007669"/>
    <property type="project" value="TreeGrafter"/>
</dbReference>
<dbReference type="EMBL" id="JASPKZ010004578">
    <property type="protein sequence ID" value="KAJ9589993.1"/>
    <property type="molecule type" value="Genomic_DNA"/>
</dbReference>